<gene>
    <name evidence="5" type="ORF">NWFMUON74_43940</name>
</gene>
<keyword evidence="3" id="KW-0804">Transcription</keyword>
<keyword evidence="1" id="KW-0805">Transcription regulation</keyword>
<dbReference type="Proteomes" id="UP000516173">
    <property type="component" value="Chromosome"/>
</dbReference>
<dbReference type="AlphaFoldDB" id="A0A7G1KN22"/>
<reference evidence="5 6" key="1">
    <citation type="submission" date="2020-08" db="EMBL/GenBank/DDBJ databases">
        <title>Genome Sequencing of Nocardia wallacei strain FMUON74 and assembly.</title>
        <authorList>
            <person name="Toyokawa M."/>
            <person name="Uesaka K."/>
        </authorList>
    </citation>
    <scope>NUCLEOTIDE SEQUENCE [LARGE SCALE GENOMIC DNA]</scope>
    <source>
        <strain evidence="5 6">FMUON74</strain>
    </source>
</reference>
<evidence type="ECO:0000313" key="6">
    <source>
        <dbReference type="Proteomes" id="UP000516173"/>
    </source>
</evidence>
<protein>
    <submittedName>
        <fullName evidence="5">AraC family transcriptional regulator</fullName>
    </submittedName>
</protein>
<evidence type="ECO:0000256" key="3">
    <source>
        <dbReference type="ARBA" id="ARBA00023163"/>
    </source>
</evidence>
<dbReference type="EMBL" id="AP023396">
    <property type="protein sequence ID" value="BCK56622.1"/>
    <property type="molecule type" value="Genomic_DNA"/>
</dbReference>
<dbReference type="PROSITE" id="PS01124">
    <property type="entry name" value="HTH_ARAC_FAMILY_2"/>
    <property type="match status" value="1"/>
</dbReference>
<dbReference type="SUPFAM" id="SSF46689">
    <property type="entry name" value="Homeodomain-like"/>
    <property type="match status" value="1"/>
</dbReference>
<evidence type="ECO:0000313" key="5">
    <source>
        <dbReference type="EMBL" id="BCK56622.1"/>
    </source>
</evidence>
<name>A0A7G1KN22_9NOCA</name>
<dbReference type="PANTHER" id="PTHR46796">
    <property type="entry name" value="HTH-TYPE TRANSCRIPTIONAL ACTIVATOR RHAS-RELATED"/>
    <property type="match status" value="1"/>
</dbReference>
<evidence type="ECO:0000256" key="2">
    <source>
        <dbReference type="ARBA" id="ARBA00023125"/>
    </source>
</evidence>
<dbReference type="InterPro" id="IPR050204">
    <property type="entry name" value="AraC_XylS_family_regulators"/>
</dbReference>
<dbReference type="Gene3D" id="1.10.10.60">
    <property type="entry name" value="Homeodomain-like"/>
    <property type="match status" value="1"/>
</dbReference>
<dbReference type="Pfam" id="PF14525">
    <property type="entry name" value="AraC_binding_2"/>
    <property type="match status" value="1"/>
</dbReference>
<accession>A0A7G1KN22</accession>
<dbReference type="GO" id="GO:0003700">
    <property type="term" value="F:DNA-binding transcription factor activity"/>
    <property type="evidence" value="ECO:0007669"/>
    <property type="project" value="InterPro"/>
</dbReference>
<dbReference type="SMART" id="SM00342">
    <property type="entry name" value="HTH_ARAC"/>
    <property type="match status" value="1"/>
</dbReference>
<dbReference type="KEGG" id="nwl:NWFMUON74_43940"/>
<dbReference type="InterPro" id="IPR020449">
    <property type="entry name" value="Tscrpt_reg_AraC-type_HTH"/>
</dbReference>
<evidence type="ECO:0000259" key="4">
    <source>
        <dbReference type="PROSITE" id="PS01124"/>
    </source>
</evidence>
<keyword evidence="2" id="KW-0238">DNA-binding</keyword>
<dbReference type="PRINTS" id="PR00032">
    <property type="entry name" value="HTHARAC"/>
</dbReference>
<organism evidence="5 6">
    <name type="scientific">Nocardia wallacei</name>
    <dbReference type="NCBI Taxonomy" id="480035"/>
    <lineage>
        <taxon>Bacteria</taxon>
        <taxon>Bacillati</taxon>
        <taxon>Actinomycetota</taxon>
        <taxon>Actinomycetes</taxon>
        <taxon>Mycobacteriales</taxon>
        <taxon>Nocardiaceae</taxon>
        <taxon>Nocardia</taxon>
    </lineage>
</organism>
<proteinExistence type="predicted"/>
<dbReference type="InterPro" id="IPR009057">
    <property type="entry name" value="Homeodomain-like_sf"/>
</dbReference>
<keyword evidence="6" id="KW-1185">Reference proteome</keyword>
<sequence length="318" mass="35357">MNMPHLTVETSTTHSVEPGERTEYWAELITSHHRRLSYEFPGGSDFQGRTKLARTSKYQLVGWQSDDVTYIRTPKNIRLDSDDDFRLLLTFDGRADFWDDNGGAQLPNGAGCLVSLDRPCGYALAHGSGVLMTIPRHEFTHRLDVADALLGRPMDLTTGLGRVVTGMLTGLLDESATLDGYQFDAASSHIVDLLCMHARAQQLTSAGHPDKLDEAIRDYVRSHVTDPRLSASSIARALGWSVRQIQLVLQRSGTTPRELIREERLRLANRRLSDPSYRHQSIASIASGLGFGSASAFSTAFRERFGVSPRDVRYTIQP</sequence>
<feature type="domain" description="HTH araC/xylS-type" evidence="4">
    <location>
        <begin position="214"/>
        <end position="315"/>
    </location>
</feature>
<dbReference type="GO" id="GO:0043565">
    <property type="term" value="F:sequence-specific DNA binding"/>
    <property type="evidence" value="ECO:0007669"/>
    <property type="project" value="InterPro"/>
</dbReference>
<evidence type="ECO:0000256" key="1">
    <source>
        <dbReference type="ARBA" id="ARBA00023015"/>
    </source>
</evidence>
<dbReference type="InterPro" id="IPR035418">
    <property type="entry name" value="AraC-bd_2"/>
</dbReference>
<dbReference type="InterPro" id="IPR018060">
    <property type="entry name" value="HTH_AraC"/>
</dbReference>
<dbReference type="PANTHER" id="PTHR46796:SF6">
    <property type="entry name" value="ARAC SUBFAMILY"/>
    <property type="match status" value="1"/>
</dbReference>
<dbReference type="Pfam" id="PF12833">
    <property type="entry name" value="HTH_18"/>
    <property type="match status" value="1"/>
</dbReference>